<sequence>MSCNNEDMDSIVSNSLENEIAALNSSLKNNIINSSFETNNESDLYNL</sequence>
<dbReference type="AlphaFoldDB" id="A0A9N9DW05"/>
<gene>
    <name evidence="1" type="ORF">RFULGI_LOCUS8430</name>
</gene>
<dbReference type="EMBL" id="CAJVPZ010013642">
    <property type="protein sequence ID" value="CAG8650450.1"/>
    <property type="molecule type" value="Genomic_DNA"/>
</dbReference>
<name>A0A9N9DW05_9GLOM</name>
<proteinExistence type="predicted"/>
<organism evidence="1 2">
    <name type="scientific">Racocetra fulgida</name>
    <dbReference type="NCBI Taxonomy" id="60492"/>
    <lineage>
        <taxon>Eukaryota</taxon>
        <taxon>Fungi</taxon>
        <taxon>Fungi incertae sedis</taxon>
        <taxon>Mucoromycota</taxon>
        <taxon>Glomeromycotina</taxon>
        <taxon>Glomeromycetes</taxon>
        <taxon>Diversisporales</taxon>
        <taxon>Gigasporaceae</taxon>
        <taxon>Racocetra</taxon>
    </lineage>
</organism>
<accession>A0A9N9DW05</accession>
<dbReference type="Proteomes" id="UP000789396">
    <property type="component" value="Unassembled WGS sequence"/>
</dbReference>
<evidence type="ECO:0000313" key="1">
    <source>
        <dbReference type="EMBL" id="CAG8650450.1"/>
    </source>
</evidence>
<feature type="non-terminal residue" evidence="1">
    <location>
        <position position="47"/>
    </location>
</feature>
<comment type="caution">
    <text evidence="1">The sequence shown here is derived from an EMBL/GenBank/DDBJ whole genome shotgun (WGS) entry which is preliminary data.</text>
</comment>
<protein>
    <submittedName>
        <fullName evidence="1">8614_t:CDS:1</fullName>
    </submittedName>
</protein>
<keyword evidence="2" id="KW-1185">Reference proteome</keyword>
<reference evidence="1" key="1">
    <citation type="submission" date="2021-06" db="EMBL/GenBank/DDBJ databases">
        <authorList>
            <person name="Kallberg Y."/>
            <person name="Tangrot J."/>
            <person name="Rosling A."/>
        </authorList>
    </citation>
    <scope>NUCLEOTIDE SEQUENCE</scope>
    <source>
        <strain evidence="1">IN212</strain>
    </source>
</reference>
<evidence type="ECO:0000313" key="2">
    <source>
        <dbReference type="Proteomes" id="UP000789396"/>
    </source>
</evidence>